<organism evidence="1 2">
    <name type="scientific">Neiella litorisoli</name>
    <dbReference type="NCBI Taxonomy" id="2771431"/>
    <lineage>
        <taxon>Bacteria</taxon>
        <taxon>Pseudomonadati</taxon>
        <taxon>Pseudomonadota</taxon>
        <taxon>Gammaproteobacteria</taxon>
        <taxon>Alteromonadales</taxon>
        <taxon>Echinimonadaceae</taxon>
        <taxon>Neiella</taxon>
    </lineage>
</organism>
<evidence type="ECO:0000313" key="2">
    <source>
        <dbReference type="Proteomes" id="UP000638014"/>
    </source>
</evidence>
<protein>
    <submittedName>
        <fullName evidence="1">Uncharacterized protein</fullName>
    </submittedName>
</protein>
<dbReference type="Proteomes" id="UP000638014">
    <property type="component" value="Unassembled WGS sequence"/>
</dbReference>
<dbReference type="AlphaFoldDB" id="A0A8J6QJ99"/>
<dbReference type="RefSeq" id="WP_191146425.1">
    <property type="nucleotide sequence ID" value="NZ_JACXAF010000035.1"/>
</dbReference>
<proteinExistence type="predicted"/>
<accession>A0A8J6QJ99</accession>
<dbReference type="EMBL" id="JACXAF010000035">
    <property type="protein sequence ID" value="MBD1391370.1"/>
    <property type="molecule type" value="Genomic_DNA"/>
</dbReference>
<sequence>MTVTELLDLSKDLNQLCAQAEDIVNSVPQNDPSHERLLEHLRKLQSITQELNDCQERR</sequence>
<reference evidence="1" key="1">
    <citation type="submission" date="2020-09" db="EMBL/GenBank/DDBJ databases">
        <title>A novel bacterium of genus Neiella, isolated from South China Sea.</title>
        <authorList>
            <person name="Huang H."/>
            <person name="Mo K."/>
            <person name="Hu Y."/>
        </authorList>
    </citation>
    <scope>NUCLEOTIDE SEQUENCE</scope>
    <source>
        <strain evidence="1">HB171785</strain>
    </source>
</reference>
<keyword evidence="2" id="KW-1185">Reference proteome</keyword>
<evidence type="ECO:0000313" key="1">
    <source>
        <dbReference type="EMBL" id="MBD1391370.1"/>
    </source>
</evidence>
<comment type="caution">
    <text evidence="1">The sequence shown here is derived from an EMBL/GenBank/DDBJ whole genome shotgun (WGS) entry which is preliminary data.</text>
</comment>
<gene>
    <name evidence="1" type="ORF">IC617_18235</name>
</gene>
<name>A0A8J6QJ99_9GAMM</name>